<proteinExistence type="predicted"/>
<reference evidence="2" key="1">
    <citation type="journal article" date="2023" name="Commun. Biol.">
        <title>Genome analysis of Parmales, the sister group of diatoms, reveals the evolutionary specialization of diatoms from phago-mixotrophs to photoautotrophs.</title>
        <authorList>
            <person name="Ban H."/>
            <person name="Sato S."/>
            <person name="Yoshikawa S."/>
            <person name="Yamada K."/>
            <person name="Nakamura Y."/>
            <person name="Ichinomiya M."/>
            <person name="Sato N."/>
            <person name="Blanc-Mathieu R."/>
            <person name="Endo H."/>
            <person name="Kuwata A."/>
            <person name="Ogata H."/>
        </authorList>
    </citation>
    <scope>NUCLEOTIDE SEQUENCE [LARGE SCALE GENOMIC DNA]</scope>
    <source>
        <strain evidence="2">NIES 3700</strain>
    </source>
</reference>
<accession>A0A9W6ZTG2</accession>
<dbReference type="Proteomes" id="UP001165122">
    <property type="component" value="Unassembled WGS sequence"/>
</dbReference>
<dbReference type="AlphaFoldDB" id="A0A9W6ZTG2"/>
<evidence type="ECO:0000313" key="2">
    <source>
        <dbReference type="Proteomes" id="UP001165122"/>
    </source>
</evidence>
<keyword evidence="2" id="KW-1185">Reference proteome</keyword>
<comment type="caution">
    <text evidence="1">The sequence shown here is derived from an EMBL/GenBank/DDBJ whole genome shotgun (WGS) entry which is preliminary data.</text>
</comment>
<name>A0A9W6ZTG2_9STRA</name>
<dbReference type="InterPro" id="IPR005046">
    <property type="entry name" value="DUF285"/>
</dbReference>
<gene>
    <name evidence="1" type="ORF">TrLO_g15934</name>
</gene>
<sequence>MIYMFHGAGGFTGTGLEKWDVHLVNNFEYMFWSAHKLNNPDIKLWDVSSTEPGKFFFFLCDANAFENHLCEDGTSPTWTTAGYCINGKPQKSCY</sequence>
<evidence type="ECO:0000313" key="1">
    <source>
        <dbReference type="EMBL" id="GMH58081.1"/>
    </source>
</evidence>
<dbReference type="Pfam" id="PF03382">
    <property type="entry name" value="DUF285"/>
    <property type="match status" value="1"/>
</dbReference>
<dbReference type="EMBL" id="BRXW01000475">
    <property type="protein sequence ID" value="GMH58081.1"/>
    <property type="molecule type" value="Genomic_DNA"/>
</dbReference>
<organism evidence="1 2">
    <name type="scientific">Triparma laevis f. longispina</name>
    <dbReference type="NCBI Taxonomy" id="1714387"/>
    <lineage>
        <taxon>Eukaryota</taxon>
        <taxon>Sar</taxon>
        <taxon>Stramenopiles</taxon>
        <taxon>Ochrophyta</taxon>
        <taxon>Bolidophyceae</taxon>
        <taxon>Parmales</taxon>
        <taxon>Triparmaceae</taxon>
        <taxon>Triparma</taxon>
    </lineage>
</organism>
<protein>
    <submittedName>
        <fullName evidence="1">Uncharacterized protein</fullName>
    </submittedName>
</protein>